<dbReference type="OrthoDB" id="9784470at2"/>
<keyword evidence="2" id="KW-1185">Reference proteome</keyword>
<sequence>MNLWQKYWGHLTTINKHKIKVTALCFRCGIYKQGLLHDLSKYSWIEFSSGVKYFQGNRSPIDAEKEDKGYSLGWLHHKGRNKHHWEYWLDNAVGGIKPIQMPTKYVVEMFCDRVVASKIYQKDAYTDSSALDYYDNGNGYLIIHPETDKLIRHLLVYLSENGLDETVSYIKSEILTKR</sequence>
<proteinExistence type="predicted"/>
<dbReference type="RefSeq" id="WP_134167784.1">
    <property type="nucleotide sequence ID" value="NZ_SODD01000003.1"/>
</dbReference>
<evidence type="ECO:0000313" key="1">
    <source>
        <dbReference type="EMBL" id="TDW25741.1"/>
    </source>
</evidence>
<dbReference type="EMBL" id="SODD01000003">
    <property type="protein sequence ID" value="TDW25741.1"/>
    <property type="molecule type" value="Genomic_DNA"/>
</dbReference>
<evidence type="ECO:0000313" key="2">
    <source>
        <dbReference type="Proteomes" id="UP000294743"/>
    </source>
</evidence>
<dbReference type="InterPro" id="IPR043721">
    <property type="entry name" value="DUF5662"/>
</dbReference>
<organism evidence="1 2">
    <name type="scientific">Breznakia blatticola</name>
    <dbReference type="NCBI Taxonomy" id="1754012"/>
    <lineage>
        <taxon>Bacteria</taxon>
        <taxon>Bacillati</taxon>
        <taxon>Bacillota</taxon>
        <taxon>Erysipelotrichia</taxon>
        <taxon>Erysipelotrichales</taxon>
        <taxon>Erysipelotrichaceae</taxon>
        <taxon>Breznakia</taxon>
    </lineage>
</organism>
<accession>A0A4V3G975</accession>
<reference evidence="1 2" key="1">
    <citation type="submission" date="2019-03" db="EMBL/GenBank/DDBJ databases">
        <title>Genomic Encyclopedia of Type Strains, Phase IV (KMG-IV): sequencing the most valuable type-strain genomes for metagenomic binning, comparative biology and taxonomic classification.</title>
        <authorList>
            <person name="Goeker M."/>
        </authorList>
    </citation>
    <scope>NUCLEOTIDE SEQUENCE [LARGE SCALE GENOMIC DNA]</scope>
    <source>
        <strain evidence="1 2">DSM 28867</strain>
    </source>
</reference>
<dbReference type="AlphaFoldDB" id="A0A4V3G975"/>
<evidence type="ECO:0008006" key="3">
    <source>
        <dbReference type="Google" id="ProtNLM"/>
    </source>
</evidence>
<gene>
    <name evidence="1" type="ORF">EDD63_10328</name>
</gene>
<comment type="caution">
    <text evidence="1">The sequence shown here is derived from an EMBL/GenBank/DDBJ whole genome shotgun (WGS) entry which is preliminary data.</text>
</comment>
<protein>
    <recommendedName>
        <fullName evidence="3">Catalase</fullName>
    </recommendedName>
</protein>
<dbReference type="Pfam" id="PF18907">
    <property type="entry name" value="DUF5662"/>
    <property type="match status" value="1"/>
</dbReference>
<dbReference type="Proteomes" id="UP000294743">
    <property type="component" value="Unassembled WGS sequence"/>
</dbReference>
<name>A0A4V3G975_9FIRM</name>